<dbReference type="OrthoDB" id="415358at2759"/>
<dbReference type="EMBL" id="MU005965">
    <property type="protein sequence ID" value="KAF2862605.1"/>
    <property type="molecule type" value="Genomic_DNA"/>
</dbReference>
<feature type="domain" description="Cupin-like" evidence="1">
    <location>
        <begin position="2"/>
        <end position="128"/>
    </location>
</feature>
<evidence type="ECO:0000313" key="2">
    <source>
        <dbReference type="EMBL" id="KAF2862605.1"/>
    </source>
</evidence>
<dbReference type="Gene3D" id="2.60.120.10">
    <property type="entry name" value="Jelly Rolls"/>
    <property type="match status" value="1"/>
</dbReference>
<sequence>LSDQRAITDLHSSAHETFYVRITGTSNYTLVSPAEKACVNESPLLRGKYEKLLLHSDPLECTVDGNEYVNRPIWDPAFPLKNATGFTPLARPICVKVYPEDMLYVPAEWFRKVERRVGMQGFNAAVRFGFGVDEG</sequence>
<keyword evidence="3" id="KW-1185">Reference proteome</keyword>
<evidence type="ECO:0000259" key="1">
    <source>
        <dbReference type="Pfam" id="PF13621"/>
    </source>
</evidence>
<gene>
    <name evidence="2" type="ORF">K470DRAFT_194802</name>
</gene>
<reference evidence="2" key="1">
    <citation type="journal article" date="2020" name="Stud. Mycol.">
        <title>101 Dothideomycetes genomes: a test case for predicting lifestyles and emergence of pathogens.</title>
        <authorList>
            <person name="Haridas S."/>
            <person name="Albert R."/>
            <person name="Binder M."/>
            <person name="Bloem J."/>
            <person name="Labutti K."/>
            <person name="Salamov A."/>
            <person name="Andreopoulos B."/>
            <person name="Baker S."/>
            <person name="Barry K."/>
            <person name="Bills G."/>
            <person name="Bluhm B."/>
            <person name="Cannon C."/>
            <person name="Castanera R."/>
            <person name="Culley D."/>
            <person name="Daum C."/>
            <person name="Ezra D."/>
            <person name="Gonzalez J."/>
            <person name="Henrissat B."/>
            <person name="Kuo A."/>
            <person name="Liang C."/>
            <person name="Lipzen A."/>
            <person name="Lutzoni F."/>
            <person name="Magnuson J."/>
            <person name="Mondo S."/>
            <person name="Nolan M."/>
            <person name="Ohm R."/>
            <person name="Pangilinan J."/>
            <person name="Park H.-J."/>
            <person name="Ramirez L."/>
            <person name="Alfaro M."/>
            <person name="Sun H."/>
            <person name="Tritt A."/>
            <person name="Yoshinaga Y."/>
            <person name="Zwiers L.-H."/>
            <person name="Turgeon B."/>
            <person name="Goodwin S."/>
            <person name="Spatafora J."/>
            <person name="Crous P."/>
            <person name="Grigoriev I."/>
        </authorList>
    </citation>
    <scope>NUCLEOTIDE SEQUENCE</scope>
    <source>
        <strain evidence="2">CBS 480.64</strain>
    </source>
</reference>
<dbReference type="AlphaFoldDB" id="A0A6A7C6J2"/>
<dbReference type="Proteomes" id="UP000799421">
    <property type="component" value="Unassembled WGS sequence"/>
</dbReference>
<dbReference type="Pfam" id="PF13621">
    <property type="entry name" value="Cupin_8"/>
    <property type="match status" value="1"/>
</dbReference>
<name>A0A6A7C6J2_9PEZI</name>
<protein>
    <recommendedName>
        <fullName evidence="1">Cupin-like domain-containing protein</fullName>
    </recommendedName>
</protein>
<proteinExistence type="predicted"/>
<evidence type="ECO:0000313" key="3">
    <source>
        <dbReference type="Proteomes" id="UP000799421"/>
    </source>
</evidence>
<dbReference type="InterPro" id="IPR014710">
    <property type="entry name" value="RmlC-like_jellyroll"/>
</dbReference>
<feature type="non-terminal residue" evidence="2">
    <location>
        <position position="1"/>
    </location>
</feature>
<dbReference type="InterPro" id="IPR041667">
    <property type="entry name" value="Cupin_8"/>
</dbReference>
<accession>A0A6A7C6J2</accession>
<feature type="non-terminal residue" evidence="2">
    <location>
        <position position="135"/>
    </location>
</feature>
<organism evidence="2 3">
    <name type="scientific">Piedraia hortae CBS 480.64</name>
    <dbReference type="NCBI Taxonomy" id="1314780"/>
    <lineage>
        <taxon>Eukaryota</taxon>
        <taxon>Fungi</taxon>
        <taxon>Dikarya</taxon>
        <taxon>Ascomycota</taxon>
        <taxon>Pezizomycotina</taxon>
        <taxon>Dothideomycetes</taxon>
        <taxon>Dothideomycetidae</taxon>
        <taxon>Capnodiales</taxon>
        <taxon>Piedraiaceae</taxon>
        <taxon>Piedraia</taxon>
    </lineage>
</organism>